<evidence type="ECO:0000313" key="11">
    <source>
        <dbReference type="Proteomes" id="UP001418222"/>
    </source>
</evidence>
<dbReference type="SUPFAM" id="SSF52279">
    <property type="entry name" value="Beta-D-glucan exohydrolase, C-terminal domain"/>
    <property type="match status" value="1"/>
</dbReference>
<comment type="similarity">
    <text evidence="2">Belongs to the glycosyl hydrolase 3 family.</text>
</comment>
<dbReference type="GO" id="GO:0008422">
    <property type="term" value="F:beta-glucosidase activity"/>
    <property type="evidence" value="ECO:0007669"/>
    <property type="project" value="UniProtKB-EC"/>
</dbReference>
<keyword evidence="11" id="KW-1185">Reference proteome</keyword>
<keyword evidence="6" id="KW-0326">Glycosidase</keyword>
<evidence type="ECO:0000256" key="2">
    <source>
        <dbReference type="ARBA" id="ARBA00005336"/>
    </source>
</evidence>
<comment type="catalytic activity">
    <reaction evidence="1">
        <text>Hydrolysis of terminal, non-reducing beta-D-glucosyl residues with release of beta-D-glucose.</text>
        <dbReference type="EC" id="3.2.1.21"/>
    </reaction>
</comment>
<evidence type="ECO:0000256" key="6">
    <source>
        <dbReference type="ARBA" id="ARBA00023295"/>
    </source>
</evidence>
<dbReference type="Pfam" id="PF01915">
    <property type="entry name" value="Glyco_hydro_3_C"/>
    <property type="match status" value="1"/>
</dbReference>
<dbReference type="Gene3D" id="3.20.20.300">
    <property type="entry name" value="Glycoside hydrolase, family 3, N-terminal domain"/>
    <property type="match status" value="2"/>
</dbReference>
<dbReference type="PANTHER" id="PTHR30620:SF16">
    <property type="entry name" value="LYSOSOMAL BETA GLUCOSIDASE"/>
    <property type="match status" value="1"/>
</dbReference>
<dbReference type="PANTHER" id="PTHR30620">
    <property type="entry name" value="PERIPLASMIC BETA-GLUCOSIDASE-RELATED"/>
    <property type="match status" value="1"/>
</dbReference>
<dbReference type="Pfam" id="PF00933">
    <property type="entry name" value="Glyco_hydro_3"/>
    <property type="match status" value="1"/>
</dbReference>
<feature type="chain" id="PRO_5042935780" description="beta-glucosidase" evidence="7">
    <location>
        <begin position="21"/>
        <end position="463"/>
    </location>
</feature>
<evidence type="ECO:0000313" key="10">
    <source>
        <dbReference type="EMBL" id="KAK8957312.1"/>
    </source>
</evidence>
<evidence type="ECO:0000256" key="4">
    <source>
        <dbReference type="ARBA" id="ARBA00022729"/>
    </source>
</evidence>
<dbReference type="SUPFAM" id="SSF51445">
    <property type="entry name" value="(Trans)glycosidases"/>
    <property type="match status" value="2"/>
</dbReference>
<gene>
    <name evidence="10" type="primary">Xyl2</name>
    <name evidence="10" type="ORF">KSP39_PZI000482</name>
</gene>
<protein>
    <recommendedName>
        <fullName evidence="3">beta-glucosidase</fullName>
        <ecNumber evidence="3">3.2.1.21</ecNumber>
    </recommendedName>
</protein>
<name>A0AAP0C163_9ASPA</name>
<accession>A0AAP0C163</accession>
<dbReference type="InterPro" id="IPR017853">
    <property type="entry name" value="GH"/>
</dbReference>
<comment type="caution">
    <text evidence="10">The sequence shown here is derived from an EMBL/GenBank/DDBJ whole genome shotgun (WGS) entry which is preliminary data.</text>
</comment>
<dbReference type="InterPro" id="IPR036881">
    <property type="entry name" value="Glyco_hydro_3_C_sf"/>
</dbReference>
<dbReference type="Proteomes" id="UP001418222">
    <property type="component" value="Unassembled WGS sequence"/>
</dbReference>
<feature type="domain" description="Glycoside hydrolase family 3 C-terminal" evidence="9">
    <location>
        <begin position="267"/>
        <end position="457"/>
    </location>
</feature>
<sequence>MARAVALCLLVLVWASNVEAEHLKYLDPKQPLGARIADLLKRMTLEEKVGQMTQIERNVATPQILKDYFIGLQGEIPANQAKGVPYVAGSRKVAACAKHFVGDGGTHEGIDENNTLIDSRGLFSIHMPAYYNSIIKGVSTVMVSYSSWNGKKMHDNRELITGFLKNTLKFRGFVISDWQGIDRITSPPGANYTFSVEASVNAGIDMVMVPNDYISFISILTDLVKKNFVPMSRIDDAVKRILRVKFAMGLFENPYGDLGLVDQLGMKKAPRILVAGIHADDIGLQCGGWTIEWQGQPGNITSGTTILEAIKSAVDSGTEVIYSQFPSVSFVEENDFSYSIVVVGEPPYAELAGDNLNLTIPEPGPSIISNVCGSSKCAVIIISGRPLVVAPYLPAIDALVAAWLPGSEGGGVADVLFGDHGFTGKLPRTWFKSVDQLPMNVGDAHYDPLFPFGFGLTTNATKA</sequence>
<feature type="signal peptide" evidence="7">
    <location>
        <begin position="1"/>
        <end position="20"/>
    </location>
</feature>
<evidence type="ECO:0000256" key="1">
    <source>
        <dbReference type="ARBA" id="ARBA00000448"/>
    </source>
</evidence>
<dbReference type="InterPro" id="IPR051915">
    <property type="entry name" value="Cellulose_Degrad_GH3"/>
</dbReference>
<evidence type="ECO:0000256" key="7">
    <source>
        <dbReference type="SAM" id="SignalP"/>
    </source>
</evidence>
<keyword evidence="4 7" id="KW-0732">Signal</keyword>
<proteinExistence type="inferred from homology"/>
<evidence type="ECO:0000256" key="5">
    <source>
        <dbReference type="ARBA" id="ARBA00022801"/>
    </source>
</evidence>
<dbReference type="Gene3D" id="3.40.50.1700">
    <property type="entry name" value="Glycoside hydrolase family 3 C-terminal domain"/>
    <property type="match status" value="1"/>
</dbReference>
<keyword evidence="5" id="KW-0378">Hydrolase</keyword>
<evidence type="ECO:0000259" key="9">
    <source>
        <dbReference type="Pfam" id="PF01915"/>
    </source>
</evidence>
<evidence type="ECO:0000259" key="8">
    <source>
        <dbReference type="Pfam" id="PF00933"/>
    </source>
</evidence>
<dbReference type="InterPro" id="IPR001764">
    <property type="entry name" value="Glyco_hydro_3_N"/>
</dbReference>
<dbReference type="InterPro" id="IPR036962">
    <property type="entry name" value="Glyco_hydro_3_N_sf"/>
</dbReference>
<dbReference type="EMBL" id="JBBWWQ010000001">
    <property type="protein sequence ID" value="KAK8957312.1"/>
    <property type="molecule type" value="Genomic_DNA"/>
</dbReference>
<reference evidence="10 11" key="1">
    <citation type="journal article" date="2022" name="Nat. Plants">
        <title>Genomes of leafy and leafless Platanthera orchids illuminate the evolution of mycoheterotrophy.</title>
        <authorList>
            <person name="Li M.H."/>
            <person name="Liu K.W."/>
            <person name="Li Z."/>
            <person name="Lu H.C."/>
            <person name="Ye Q.L."/>
            <person name="Zhang D."/>
            <person name="Wang J.Y."/>
            <person name="Li Y.F."/>
            <person name="Zhong Z.M."/>
            <person name="Liu X."/>
            <person name="Yu X."/>
            <person name="Liu D.K."/>
            <person name="Tu X.D."/>
            <person name="Liu B."/>
            <person name="Hao Y."/>
            <person name="Liao X.Y."/>
            <person name="Jiang Y.T."/>
            <person name="Sun W.H."/>
            <person name="Chen J."/>
            <person name="Chen Y.Q."/>
            <person name="Ai Y."/>
            <person name="Zhai J.W."/>
            <person name="Wu S.S."/>
            <person name="Zhou Z."/>
            <person name="Hsiao Y.Y."/>
            <person name="Wu W.L."/>
            <person name="Chen Y.Y."/>
            <person name="Lin Y.F."/>
            <person name="Hsu J.L."/>
            <person name="Li C.Y."/>
            <person name="Wang Z.W."/>
            <person name="Zhao X."/>
            <person name="Zhong W.Y."/>
            <person name="Ma X.K."/>
            <person name="Ma L."/>
            <person name="Huang J."/>
            <person name="Chen G.Z."/>
            <person name="Huang M.Z."/>
            <person name="Huang L."/>
            <person name="Peng D.H."/>
            <person name="Luo Y.B."/>
            <person name="Zou S.Q."/>
            <person name="Chen S.P."/>
            <person name="Lan S."/>
            <person name="Tsai W.C."/>
            <person name="Van de Peer Y."/>
            <person name="Liu Z.J."/>
        </authorList>
    </citation>
    <scope>NUCLEOTIDE SEQUENCE [LARGE SCALE GENOMIC DNA]</scope>
    <source>
        <strain evidence="10">Lor287</strain>
    </source>
</reference>
<dbReference type="GO" id="GO:0009251">
    <property type="term" value="P:glucan catabolic process"/>
    <property type="evidence" value="ECO:0007669"/>
    <property type="project" value="TreeGrafter"/>
</dbReference>
<feature type="domain" description="Glycoside hydrolase family 3 N-terminal" evidence="8">
    <location>
        <begin position="71"/>
        <end position="244"/>
    </location>
</feature>
<dbReference type="FunFam" id="3.20.20.300:FF:000056">
    <property type="match status" value="1"/>
</dbReference>
<dbReference type="PRINTS" id="PR00133">
    <property type="entry name" value="GLHYDRLASE3"/>
</dbReference>
<dbReference type="EC" id="3.2.1.21" evidence="3"/>
<evidence type="ECO:0000256" key="3">
    <source>
        <dbReference type="ARBA" id="ARBA00012744"/>
    </source>
</evidence>
<dbReference type="InterPro" id="IPR002772">
    <property type="entry name" value="Glyco_hydro_3_C"/>
</dbReference>
<dbReference type="FunFam" id="3.40.50.1700:FF:000002">
    <property type="entry name" value="Glycosyl hydrolase family protein"/>
    <property type="match status" value="1"/>
</dbReference>
<dbReference type="AlphaFoldDB" id="A0AAP0C163"/>
<organism evidence="10 11">
    <name type="scientific">Platanthera zijinensis</name>
    <dbReference type="NCBI Taxonomy" id="2320716"/>
    <lineage>
        <taxon>Eukaryota</taxon>
        <taxon>Viridiplantae</taxon>
        <taxon>Streptophyta</taxon>
        <taxon>Embryophyta</taxon>
        <taxon>Tracheophyta</taxon>
        <taxon>Spermatophyta</taxon>
        <taxon>Magnoliopsida</taxon>
        <taxon>Liliopsida</taxon>
        <taxon>Asparagales</taxon>
        <taxon>Orchidaceae</taxon>
        <taxon>Orchidoideae</taxon>
        <taxon>Orchideae</taxon>
        <taxon>Orchidinae</taxon>
        <taxon>Platanthera</taxon>
    </lineage>
</organism>